<organism evidence="2 3">
    <name type="scientific">Allokutzneria albata</name>
    <name type="common">Kibdelosporangium albatum</name>
    <dbReference type="NCBI Taxonomy" id="211114"/>
    <lineage>
        <taxon>Bacteria</taxon>
        <taxon>Bacillati</taxon>
        <taxon>Actinomycetota</taxon>
        <taxon>Actinomycetes</taxon>
        <taxon>Pseudonocardiales</taxon>
        <taxon>Pseudonocardiaceae</taxon>
        <taxon>Allokutzneria</taxon>
    </lineage>
</organism>
<evidence type="ECO:0000313" key="2">
    <source>
        <dbReference type="EMBL" id="SDM80066.1"/>
    </source>
</evidence>
<feature type="transmembrane region" description="Helical" evidence="1">
    <location>
        <begin position="148"/>
        <end position="166"/>
    </location>
</feature>
<gene>
    <name evidence="2" type="ORF">SAMN04489726_3423</name>
</gene>
<sequence length="167" mass="17827">MAFCTGLVVGGVLTAMGLVVVGSLIRAPLPDAARWSIVAAALVPVLLRDFGVLSFALPENRRLVPESVFRLGPHLGPLQFGIEMGTAMRTYLPSGLPYIGGLVVLLLASWPMAVCAGVGFGLGRALMTTSNVRYDGDWDAEWARHARLLAVLMTVAFVFSLVYLRVA</sequence>
<reference evidence="2 3" key="1">
    <citation type="submission" date="2016-10" db="EMBL/GenBank/DDBJ databases">
        <authorList>
            <person name="de Groot N.N."/>
        </authorList>
    </citation>
    <scope>NUCLEOTIDE SEQUENCE [LARGE SCALE GENOMIC DNA]</scope>
    <source>
        <strain evidence="2 3">DSM 44149</strain>
    </source>
</reference>
<proteinExistence type="predicted"/>
<dbReference type="eggNOG" id="ENOG50333PX">
    <property type="taxonomic scope" value="Bacteria"/>
</dbReference>
<keyword evidence="1" id="KW-0472">Membrane</keyword>
<dbReference type="Proteomes" id="UP000183376">
    <property type="component" value="Chromosome I"/>
</dbReference>
<name>A0A1G9W769_ALLAB</name>
<feature type="transmembrane region" description="Helical" evidence="1">
    <location>
        <begin position="37"/>
        <end position="57"/>
    </location>
</feature>
<feature type="transmembrane region" description="Helical" evidence="1">
    <location>
        <begin position="98"/>
        <end position="127"/>
    </location>
</feature>
<dbReference type="EMBL" id="LT629701">
    <property type="protein sequence ID" value="SDM80066.1"/>
    <property type="molecule type" value="Genomic_DNA"/>
</dbReference>
<dbReference type="AlphaFoldDB" id="A0A1G9W769"/>
<dbReference type="STRING" id="211114.SAMN04489726_3423"/>
<feature type="transmembrane region" description="Helical" evidence="1">
    <location>
        <begin position="6"/>
        <end position="25"/>
    </location>
</feature>
<evidence type="ECO:0000256" key="1">
    <source>
        <dbReference type="SAM" id="Phobius"/>
    </source>
</evidence>
<keyword evidence="1" id="KW-1133">Transmembrane helix</keyword>
<protein>
    <submittedName>
        <fullName evidence="2">Uncharacterized protein</fullName>
    </submittedName>
</protein>
<keyword evidence="3" id="KW-1185">Reference proteome</keyword>
<evidence type="ECO:0000313" key="3">
    <source>
        <dbReference type="Proteomes" id="UP000183376"/>
    </source>
</evidence>
<keyword evidence="1" id="KW-0812">Transmembrane</keyword>
<dbReference type="RefSeq" id="WP_231950810.1">
    <property type="nucleotide sequence ID" value="NZ_JOEF01000019.1"/>
</dbReference>
<accession>A0A1G9W769</accession>